<dbReference type="OrthoDB" id="102255at2157"/>
<dbReference type="EMBL" id="CP015101">
    <property type="protein sequence ID" value="ASJ05703.1"/>
    <property type="molecule type" value="Genomic_DNA"/>
</dbReference>
<evidence type="ECO:0000313" key="2">
    <source>
        <dbReference type="Proteomes" id="UP000250272"/>
    </source>
</evidence>
<protein>
    <submittedName>
        <fullName evidence="1">Uncharacterized protein</fullName>
    </submittedName>
</protein>
<dbReference type="KEGG" id="tbs:A3L01_10135"/>
<dbReference type="Proteomes" id="UP000250272">
    <property type="component" value="Chromosome"/>
</dbReference>
<dbReference type="RefSeq" id="WP_088865697.1">
    <property type="nucleotide sequence ID" value="NZ_CP015101.1"/>
</dbReference>
<dbReference type="AlphaFoldDB" id="A0A2Z2MIZ9"/>
<accession>A0A2Z2MIZ9</accession>
<keyword evidence="2" id="KW-1185">Reference proteome</keyword>
<evidence type="ECO:0000313" key="1">
    <source>
        <dbReference type="EMBL" id="ASJ05703.1"/>
    </source>
</evidence>
<reference evidence="1 2" key="1">
    <citation type="submission" date="2016-04" db="EMBL/GenBank/DDBJ databases">
        <title>Complete genome sequence of Thermococcus barossii type strain SHCK-94.</title>
        <authorList>
            <person name="Oger P.M."/>
        </authorList>
    </citation>
    <scope>NUCLEOTIDE SEQUENCE [LARGE SCALE GENOMIC DNA]</scope>
    <source>
        <strain evidence="1 2">SHCK-94</strain>
    </source>
</reference>
<proteinExistence type="predicted"/>
<dbReference type="GeneID" id="33327139"/>
<gene>
    <name evidence="1" type="ORF">A3L01_10135</name>
</gene>
<sequence length="74" mass="8365">MELKEKKRHEEGLSILGPVLMKLGGKEYLRIKRILEDAEKKGVGKKTLLLALQIPLLSAQEEVGLIFQLLRDVV</sequence>
<organism evidence="1 2">
    <name type="scientific">Thermococcus barossii</name>
    <dbReference type="NCBI Taxonomy" id="54077"/>
    <lineage>
        <taxon>Archaea</taxon>
        <taxon>Methanobacteriati</taxon>
        <taxon>Methanobacteriota</taxon>
        <taxon>Thermococci</taxon>
        <taxon>Thermococcales</taxon>
        <taxon>Thermococcaceae</taxon>
        <taxon>Thermococcus</taxon>
    </lineage>
</organism>
<name>A0A2Z2MIZ9_9EURY</name>